<evidence type="ECO:0000256" key="1">
    <source>
        <dbReference type="ARBA" id="ARBA00001933"/>
    </source>
</evidence>
<name>A0A271J6W9_9BACT</name>
<dbReference type="GO" id="GO:0030170">
    <property type="term" value="F:pyridoxal phosphate binding"/>
    <property type="evidence" value="ECO:0007669"/>
    <property type="project" value="InterPro"/>
</dbReference>
<dbReference type="InterPro" id="IPR015424">
    <property type="entry name" value="PyrdxlP-dep_Trfase"/>
</dbReference>
<keyword evidence="4 6" id="KW-0663">Pyridoxal phosphate</keyword>
<dbReference type="Proteomes" id="UP000216339">
    <property type="component" value="Unassembled WGS sequence"/>
</dbReference>
<dbReference type="InterPro" id="IPR002129">
    <property type="entry name" value="PyrdxlP-dep_de-COase"/>
</dbReference>
<comment type="similarity">
    <text evidence="2 7">Belongs to the group II decarboxylase family.</text>
</comment>
<proteinExistence type="inferred from homology"/>
<dbReference type="GO" id="GO:0008483">
    <property type="term" value="F:transaminase activity"/>
    <property type="evidence" value="ECO:0007669"/>
    <property type="project" value="UniProtKB-KW"/>
</dbReference>
<evidence type="ECO:0000256" key="3">
    <source>
        <dbReference type="ARBA" id="ARBA00022793"/>
    </source>
</evidence>
<evidence type="ECO:0000313" key="8">
    <source>
        <dbReference type="EMBL" id="PAP78794.1"/>
    </source>
</evidence>
<protein>
    <submittedName>
        <fullName evidence="8">Aspartate aminotransferase family protein</fullName>
    </submittedName>
</protein>
<dbReference type="Gene3D" id="1.20.1340.10">
    <property type="entry name" value="dopa decarboxylase, N-terminal domain"/>
    <property type="match status" value="1"/>
</dbReference>
<comment type="cofactor">
    <cofactor evidence="1 6 7">
        <name>pyridoxal 5'-phosphate</name>
        <dbReference type="ChEBI" id="CHEBI:597326"/>
    </cofactor>
</comment>
<dbReference type="PRINTS" id="PR00800">
    <property type="entry name" value="YHDCRBOXLASE"/>
</dbReference>
<evidence type="ECO:0000256" key="2">
    <source>
        <dbReference type="ARBA" id="ARBA00009533"/>
    </source>
</evidence>
<dbReference type="GO" id="GO:0006520">
    <property type="term" value="P:amino acid metabolic process"/>
    <property type="evidence" value="ECO:0007669"/>
    <property type="project" value="InterPro"/>
</dbReference>
<dbReference type="InterPro" id="IPR010977">
    <property type="entry name" value="Aromatic_deC"/>
</dbReference>
<dbReference type="GO" id="GO:0016831">
    <property type="term" value="F:carboxy-lyase activity"/>
    <property type="evidence" value="ECO:0007669"/>
    <property type="project" value="UniProtKB-KW"/>
</dbReference>
<dbReference type="Gene3D" id="3.40.640.10">
    <property type="entry name" value="Type I PLP-dependent aspartate aminotransferase-like (Major domain)"/>
    <property type="match status" value="1"/>
</dbReference>
<evidence type="ECO:0000313" key="9">
    <source>
        <dbReference type="Proteomes" id="UP000216339"/>
    </source>
</evidence>
<comment type="caution">
    <text evidence="8">The sequence shown here is derived from an EMBL/GenBank/DDBJ whole genome shotgun (WGS) entry which is preliminary data.</text>
</comment>
<keyword evidence="8" id="KW-0032">Aminotransferase</keyword>
<evidence type="ECO:0000256" key="5">
    <source>
        <dbReference type="ARBA" id="ARBA00023239"/>
    </source>
</evidence>
<gene>
    <name evidence="8" type="ORF">BSZ37_14875</name>
</gene>
<keyword evidence="5 7" id="KW-0456">Lyase</keyword>
<dbReference type="InterPro" id="IPR015422">
    <property type="entry name" value="PyrdxlP-dep_Trfase_small"/>
</dbReference>
<dbReference type="GO" id="GO:0019752">
    <property type="term" value="P:carboxylic acid metabolic process"/>
    <property type="evidence" value="ECO:0007669"/>
    <property type="project" value="InterPro"/>
</dbReference>
<feature type="modified residue" description="N6-(pyridoxal phosphate)lysine" evidence="6">
    <location>
        <position position="317"/>
    </location>
</feature>
<dbReference type="PANTHER" id="PTHR11999:SF70">
    <property type="entry name" value="MIP05841P"/>
    <property type="match status" value="1"/>
</dbReference>
<dbReference type="Gene3D" id="3.90.1150.10">
    <property type="entry name" value="Aspartate Aminotransferase, domain 1"/>
    <property type="match status" value="1"/>
</dbReference>
<evidence type="ECO:0000256" key="6">
    <source>
        <dbReference type="PIRSR" id="PIRSR602129-50"/>
    </source>
</evidence>
<organism evidence="8 9">
    <name type="scientific">Rubrivirga marina</name>
    <dbReference type="NCBI Taxonomy" id="1196024"/>
    <lineage>
        <taxon>Bacteria</taxon>
        <taxon>Pseudomonadati</taxon>
        <taxon>Rhodothermota</taxon>
        <taxon>Rhodothermia</taxon>
        <taxon>Rhodothermales</taxon>
        <taxon>Rubricoccaceae</taxon>
        <taxon>Rubrivirga</taxon>
    </lineage>
</organism>
<dbReference type="AlphaFoldDB" id="A0A271J6W9"/>
<dbReference type="RefSeq" id="WP_095512408.1">
    <property type="nucleotide sequence ID" value="NZ_MQWD01000001.1"/>
</dbReference>
<dbReference type="InterPro" id="IPR015421">
    <property type="entry name" value="PyrdxlP-dep_Trfase_major"/>
</dbReference>
<dbReference type="InterPro" id="IPR021115">
    <property type="entry name" value="Pyridoxal-P_BS"/>
</dbReference>
<dbReference type="Pfam" id="PF00282">
    <property type="entry name" value="Pyridoxal_deC"/>
    <property type="match status" value="1"/>
</dbReference>
<keyword evidence="3" id="KW-0210">Decarboxylase</keyword>
<dbReference type="PANTHER" id="PTHR11999">
    <property type="entry name" value="GROUP II PYRIDOXAL-5-PHOSPHATE DECARBOXYLASE"/>
    <property type="match status" value="1"/>
</dbReference>
<accession>A0A271J6W9</accession>
<dbReference type="PROSITE" id="PS00392">
    <property type="entry name" value="DDC_GAD_HDC_YDC"/>
    <property type="match status" value="1"/>
</dbReference>
<dbReference type="OrthoDB" id="9803665at2"/>
<evidence type="ECO:0000256" key="7">
    <source>
        <dbReference type="RuleBase" id="RU000382"/>
    </source>
</evidence>
<evidence type="ECO:0000256" key="4">
    <source>
        <dbReference type="ARBA" id="ARBA00022898"/>
    </source>
</evidence>
<keyword evidence="9" id="KW-1185">Reference proteome</keyword>
<keyword evidence="8" id="KW-0808">Transferase</keyword>
<reference evidence="8 9" key="1">
    <citation type="submission" date="2016-11" db="EMBL/GenBank/DDBJ databases">
        <title>Study of marine rhodopsin-containing bacteria.</title>
        <authorList>
            <person name="Yoshizawa S."/>
            <person name="Kumagai Y."/>
            <person name="Kogure K."/>
        </authorList>
    </citation>
    <scope>NUCLEOTIDE SEQUENCE [LARGE SCALE GENOMIC DNA]</scope>
    <source>
        <strain evidence="8 9">SAORIC-28</strain>
    </source>
</reference>
<sequence length="517" mass="57048">MPEPPPLDEPVAEAWFDGDLAPEDFRALGYRVIDAIANHLRDVPDLPVFAGRTPEEVARTFDEPLPKHGQEPARILDDWDEKVLPNATHNTSPRYFGYVMGSGTPMGILAEALAASVNMNAGGWKPAPSATEVERRTLAWLAELIGFDPACGGVLVSGGTMANVTALHTALRNAAPYDTTPRGLQDEARTGRFLVYASDHEGHVSLVRAVDMLNLGREALRRVPSRGDFTMDVGALRGMIEEDRARGDLPFCVVAQVGSVNVGAIDPLDEIADVCREYGLWLHGDGACGAVGAMLPEKRLLYAGLDRADSVSLDPHKWLYVPYECGCVLFRDPVTQRRAFTMEASYLQGILPDGYHGHDFYELGPQMSRGFRALKVWMTLKHYGAEGYRALLRQNVRCAEHLDALVRADPDFEPLHAPVLNLYCFRFVPARLRDDVDAHSEYLDRLNQAITDAIRASGLAFVMTSQLRGRTVLRLSICSHRTRLEDIERVFDDLRRLGHDIDRETGTAAAAAPVVVV</sequence>
<dbReference type="SUPFAM" id="SSF53383">
    <property type="entry name" value="PLP-dependent transferases"/>
    <property type="match status" value="1"/>
</dbReference>
<dbReference type="EMBL" id="MQWD01000001">
    <property type="protein sequence ID" value="PAP78794.1"/>
    <property type="molecule type" value="Genomic_DNA"/>
</dbReference>